<dbReference type="InterPro" id="IPR036179">
    <property type="entry name" value="Ig-like_dom_sf"/>
</dbReference>
<evidence type="ECO:0000259" key="3">
    <source>
        <dbReference type="PROSITE" id="PS50835"/>
    </source>
</evidence>
<dbReference type="FunFam" id="2.60.40.10:FF:000962">
    <property type="entry name" value="titin isoform X1"/>
    <property type="match status" value="2"/>
</dbReference>
<evidence type="ECO:0000256" key="2">
    <source>
        <dbReference type="ARBA" id="ARBA00023319"/>
    </source>
</evidence>
<dbReference type="CDD" id="cd00096">
    <property type="entry name" value="Ig"/>
    <property type="match status" value="1"/>
</dbReference>
<feature type="domain" description="Ig-like" evidence="3">
    <location>
        <begin position="394"/>
        <end position="476"/>
    </location>
</feature>
<feature type="domain" description="Ig-like" evidence="3">
    <location>
        <begin position="288"/>
        <end position="378"/>
    </location>
</feature>
<evidence type="ECO:0000313" key="5">
    <source>
        <dbReference type="Proteomes" id="UP001152747"/>
    </source>
</evidence>
<comment type="caution">
    <text evidence="4">The sequence shown here is derived from an EMBL/GenBank/DDBJ whole genome shotgun (WGS) entry which is preliminary data.</text>
</comment>
<dbReference type="FunFam" id="2.60.40.10:FF:002429">
    <property type="entry name" value="KETtiN (Drosophila actin-binding) homolog"/>
    <property type="match status" value="1"/>
</dbReference>
<dbReference type="FunFam" id="2.60.40.10:FF:000107">
    <property type="entry name" value="Myosin, light chain kinase a"/>
    <property type="match status" value="1"/>
</dbReference>
<proteinExistence type="predicted"/>
<dbReference type="Pfam" id="PF07679">
    <property type="entry name" value="I-set"/>
    <property type="match status" value="5"/>
</dbReference>
<reference evidence="4" key="1">
    <citation type="submission" date="2022-11" db="EMBL/GenBank/DDBJ databases">
        <authorList>
            <person name="Kikuchi T."/>
        </authorList>
    </citation>
    <scope>NUCLEOTIDE SEQUENCE</scope>
    <source>
        <strain evidence="4">PS1010</strain>
    </source>
</reference>
<dbReference type="PANTHER" id="PTHR47633:SF4">
    <property type="entry name" value="MYOPALLADIN ISOFORM X1"/>
    <property type="match status" value="1"/>
</dbReference>
<dbReference type="Proteomes" id="UP001152747">
    <property type="component" value="Unassembled WGS sequence"/>
</dbReference>
<dbReference type="InterPro" id="IPR013783">
    <property type="entry name" value="Ig-like_fold"/>
</dbReference>
<organism evidence="4 5">
    <name type="scientific">Caenorhabditis angaria</name>
    <dbReference type="NCBI Taxonomy" id="860376"/>
    <lineage>
        <taxon>Eukaryota</taxon>
        <taxon>Metazoa</taxon>
        <taxon>Ecdysozoa</taxon>
        <taxon>Nematoda</taxon>
        <taxon>Chromadorea</taxon>
        <taxon>Rhabditida</taxon>
        <taxon>Rhabditina</taxon>
        <taxon>Rhabditomorpha</taxon>
        <taxon>Rhabditoidea</taxon>
        <taxon>Rhabditidae</taxon>
        <taxon>Peloderinae</taxon>
        <taxon>Caenorhabditis</taxon>
    </lineage>
</organism>
<dbReference type="AlphaFoldDB" id="A0A9P1IY69"/>
<keyword evidence="1" id="KW-1015">Disulfide bond</keyword>
<name>A0A9P1IY69_9PELO</name>
<accession>A0A9P1IY69</accession>
<gene>
    <name evidence="4" type="ORF">CAMP_LOCUS16044</name>
</gene>
<dbReference type="SMART" id="SM00409">
    <property type="entry name" value="IG"/>
    <property type="match status" value="5"/>
</dbReference>
<dbReference type="EMBL" id="CANHGI010000005">
    <property type="protein sequence ID" value="CAI5453407.1"/>
    <property type="molecule type" value="Genomic_DNA"/>
</dbReference>
<dbReference type="Gene3D" id="2.60.40.10">
    <property type="entry name" value="Immunoglobulins"/>
    <property type="match status" value="5"/>
</dbReference>
<dbReference type="InterPro" id="IPR013098">
    <property type="entry name" value="Ig_I-set"/>
</dbReference>
<dbReference type="PROSITE" id="PS50835">
    <property type="entry name" value="IG_LIKE"/>
    <property type="match status" value="5"/>
</dbReference>
<dbReference type="SMART" id="SM00408">
    <property type="entry name" value="IGc2"/>
    <property type="match status" value="4"/>
</dbReference>
<dbReference type="SUPFAM" id="SSF48726">
    <property type="entry name" value="Immunoglobulin"/>
    <property type="match status" value="5"/>
</dbReference>
<feature type="domain" description="Ig-like" evidence="3">
    <location>
        <begin position="30"/>
        <end position="117"/>
    </location>
</feature>
<keyword evidence="5" id="KW-1185">Reference proteome</keyword>
<dbReference type="InterPro" id="IPR007110">
    <property type="entry name" value="Ig-like_dom"/>
</dbReference>
<dbReference type="InterPro" id="IPR003598">
    <property type="entry name" value="Ig_sub2"/>
</dbReference>
<keyword evidence="2" id="KW-0393">Immunoglobulin domain</keyword>
<sequence length="660" mass="73730">MYMLVARNEGGSVQSRFSLNVLQAKSPEAPEFTGKFQSTTLYDGDSVKLYCKAAGEAVTFKWFKDNEQIASGGSFNIDSKGNETTLSINNATLAEGGWYRCDASNKHGTTTLKGRVVVQSRQKFQGPAHREMITLRKVDKVERSRTPVNQLQDLSASKAPPKFESQLQSQQLIEGQAIRLEIRYSPVDDPNLRIAWLQNGKAVLASSRIQTSTEFGISSLEINPVSVFDQGEYTVVAVNPLGEARTSTNIAVIGHGSHQATSSSANNFGTSYQSRVQQAPAGVYIDLPNFQSDLRSQELFEGQQIHLEVKLTPINDPTLQVVWYLNGRELMKNDRVHQNFSNGFATLDITDARKEDSGYYVARAINKLGEAENQATIIIHLDLTPKFLSQLKPFHCDQELGRSIFEARIQPINDPSLRVSWLKDGQPLPNANRIQIFQNFGVVSLSLHPTYPEDNGVYTCVLFNAHGQAQSSAELTTTWVETLQLDSKHTDSLPIIGYLDSHQVHIGPQSVERPEEFNSLEPPMFARELATKIEVMENEPVHFEARIQPANDVKMTVEWYHNGKPLPAAHRFRPMFDFGYVALDLLYAYPEDSGTYTLVARNELGEAQSSVELLVGSEKTLYLEPNHPEGLERIKELEQDRRQGIAEVEDRTCDAAPQNS</sequence>
<feature type="domain" description="Ig-like" evidence="3">
    <location>
        <begin position="523"/>
        <end position="614"/>
    </location>
</feature>
<feature type="domain" description="Ig-like" evidence="3">
    <location>
        <begin position="161"/>
        <end position="251"/>
    </location>
</feature>
<dbReference type="OrthoDB" id="5856824at2759"/>
<protein>
    <recommendedName>
        <fullName evidence="3">Ig-like domain-containing protein</fullName>
    </recommendedName>
</protein>
<dbReference type="InterPro" id="IPR003599">
    <property type="entry name" value="Ig_sub"/>
</dbReference>
<evidence type="ECO:0000313" key="4">
    <source>
        <dbReference type="EMBL" id="CAI5453407.1"/>
    </source>
</evidence>
<evidence type="ECO:0000256" key="1">
    <source>
        <dbReference type="ARBA" id="ARBA00023157"/>
    </source>
</evidence>
<dbReference type="PANTHER" id="PTHR47633">
    <property type="entry name" value="IMMUNOGLOBULIN"/>
    <property type="match status" value="1"/>
</dbReference>
<dbReference type="FunFam" id="2.60.40.10:FF:001927">
    <property type="entry name" value="KETtiN (Drosophila actin-binding) homolog"/>
    <property type="match status" value="1"/>
</dbReference>